<gene>
    <name evidence="2" type="ORF">XAT740_LOCUS6708</name>
</gene>
<evidence type="ECO:0000256" key="1">
    <source>
        <dbReference type="SAM" id="Phobius"/>
    </source>
</evidence>
<dbReference type="PANTHER" id="PTHR24113">
    <property type="entry name" value="RAN GTPASE-ACTIVATING PROTEIN 1"/>
    <property type="match status" value="1"/>
</dbReference>
<dbReference type="GO" id="GO:0005096">
    <property type="term" value="F:GTPase activator activity"/>
    <property type="evidence" value="ECO:0007669"/>
    <property type="project" value="InterPro"/>
</dbReference>
<dbReference type="SMART" id="SM00368">
    <property type="entry name" value="LRR_RI"/>
    <property type="match status" value="5"/>
</dbReference>
<keyword evidence="3" id="KW-1185">Reference proteome</keyword>
<dbReference type="GO" id="GO:0048471">
    <property type="term" value="C:perinuclear region of cytoplasm"/>
    <property type="evidence" value="ECO:0007669"/>
    <property type="project" value="TreeGrafter"/>
</dbReference>
<dbReference type="Gene3D" id="3.80.10.10">
    <property type="entry name" value="Ribonuclease Inhibitor"/>
    <property type="match status" value="2"/>
</dbReference>
<dbReference type="InterPro" id="IPR001611">
    <property type="entry name" value="Leu-rich_rpt"/>
</dbReference>
<dbReference type="AlphaFoldDB" id="A0A813XZ29"/>
<accession>A0A813XZ29</accession>
<dbReference type="Proteomes" id="UP000663828">
    <property type="component" value="Unassembled WGS sequence"/>
</dbReference>
<keyword evidence="1" id="KW-1133">Transmembrane helix</keyword>
<dbReference type="GO" id="GO:0005829">
    <property type="term" value="C:cytosol"/>
    <property type="evidence" value="ECO:0007669"/>
    <property type="project" value="TreeGrafter"/>
</dbReference>
<dbReference type="PANTHER" id="PTHR24113:SF15">
    <property type="entry name" value="NACHT DOMAIN-CONTAINING PROTEIN"/>
    <property type="match status" value="1"/>
</dbReference>
<comment type="caution">
    <text evidence="2">The sequence shown here is derived from an EMBL/GenBank/DDBJ whole genome shotgun (WGS) entry which is preliminary data.</text>
</comment>
<dbReference type="Pfam" id="PF13516">
    <property type="entry name" value="LRR_6"/>
    <property type="match status" value="3"/>
</dbReference>
<proteinExistence type="predicted"/>
<dbReference type="GO" id="GO:0006913">
    <property type="term" value="P:nucleocytoplasmic transport"/>
    <property type="evidence" value="ECO:0007669"/>
    <property type="project" value="TreeGrafter"/>
</dbReference>
<dbReference type="PROSITE" id="PS51450">
    <property type="entry name" value="LRR"/>
    <property type="match status" value="1"/>
</dbReference>
<dbReference type="GO" id="GO:0005634">
    <property type="term" value="C:nucleus"/>
    <property type="evidence" value="ECO:0007669"/>
    <property type="project" value="TreeGrafter"/>
</dbReference>
<name>A0A813XZ29_ADIRI</name>
<dbReference type="SUPFAM" id="SSF52047">
    <property type="entry name" value="RNI-like"/>
    <property type="match status" value="1"/>
</dbReference>
<dbReference type="Gene3D" id="3.90.550.10">
    <property type="entry name" value="Spore Coat Polysaccharide Biosynthesis Protein SpsA, Chain A"/>
    <property type="match status" value="1"/>
</dbReference>
<reference evidence="2" key="1">
    <citation type="submission" date="2021-02" db="EMBL/GenBank/DDBJ databases">
        <authorList>
            <person name="Nowell W R."/>
        </authorList>
    </citation>
    <scope>NUCLEOTIDE SEQUENCE</scope>
</reference>
<feature type="transmembrane region" description="Helical" evidence="1">
    <location>
        <begin position="12"/>
        <end position="30"/>
    </location>
</feature>
<protein>
    <submittedName>
        <fullName evidence="2">Uncharacterized protein</fullName>
    </submittedName>
</protein>
<dbReference type="InterPro" id="IPR029044">
    <property type="entry name" value="Nucleotide-diphossugar_trans"/>
</dbReference>
<keyword evidence="1" id="KW-0812">Transmembrane</keyword>
<organism evidence="2 3">
    <name type="scientific">Adineta ricciae</name>
    <name type="common">Rotifer</name>
    <dbReference type="NCBI Taxonomy" id="249248"/>
    <lineage>
        <taxon>Eukaryota</taxon>
        <taxon>Metazoa</taxon>
        <taxon>Spiralia</taxon>
        <taxon>Gnathifera</taxon>
        <taxon>Rotifera</taxon>
        <taxon>Eurotatoria</taxon>
        <taxon>Bdelloidea</taxon>
        <taxon>Adinetida</taxon>
        <taxon>Adinetidae</taxon>
        <taxon>Adineta</taxon>
    </lineage>
</organism>
<sequence>MCSLLLVSSRQCRRILTGVISICIIIFLYACANRINNNQAFVLTYYSLTNGNRNDLNLGFSDFYIEEEKLREKQLEYEYDLTCTIIHWNRLNGVQKTVKFALRTRLFKEILVWNNNPNVKLSISDLDASNHSTKTIRIINSKVNLKDEAKYRVCAEAKTRACFYVDDDWDISHYTKSLIASYRSDPNVLHSVTEPYTYYTNLIWSYFDTNIDLHAGFSWIGCGSIFLREHAQRHVELLHQFLSNQTELIQLGDAFFSIWLNDIPIQMNTEIVQQTFPSADKSIPFSSTPNFLALQYQSSVTAIRILEHSLRSARLNNRSILFPRQQKGRFPYYVKSPSPVDDFIFYSNILPYNLHNITFNITRDFERGTRKNLAHGSQVQYFTSHSTLMAVDRDPTTCWHSTRTIRSDDFYAIDFLYIQTNITFLLYVNHKTELQKNLDVSISTNGLWWLSYRSYNGIYTKMTNHRSGQQVYTILFSASQFNPGFQSFRYIKFQTSVESNDRFQLERWKTFGKNIFVVCIRSSHWLTVRCTTKTLLNDLKTSTATHHQGTNIVKHACAISMDNNLYSVRWLSSDSHRHHHQTVNVRLQNLLDQYQDHSHINLSGEDLTDDDMKTIVDEIIVKKQCKQLLLESNRITSKGLTILAQGLHNNQSLNYLDLSHNQISDAGLYALVDSLTTNNQVLKKLGLTKNEITDHGMKYLAELIKTNRTLTQLDLCSNQISDDGIRLLADAVRHHRSTIEILWLMSNPLITDDSIDSMIQMIKHSQSLRQLWIFKCGLSELGKEKLKRLEQTKIHLKIYVNNWKNAKYPLKKCLLSTSDPEHYLNSLYDQPYRQKCTLLIIACLNRNKDIVNMILDDLKPNVEILNRAQLQIA</sequence>
<evidence type="ECO:0000313" key="3">
    <source>
        <dbReference type="Proteomes" id="UP000663828"/>
    </source>
</evidence>
<dbReference type="InterPro" id="IPR027038">
    <property type="entry name" value="RanGap"/>
</dbReference>
<evidence type="ECO:0000313" key="2">
    <source>
        <dbReference type="EMBL" id="CAF0875310.1"/>
    </source>
</evidence>
<dbReference type="EMBL" id="CAJNOR010000308">
    <property type="protein sequence ID" value="CAF0875310.1"/>
    <property type="molecule type" value="Genomic_DNA"/>
</dbReference>
<dbReference type="InterPro" id="IPR032675">
    <property type="entry name" value="LRR_dom_sf"/>
</dbReference>
<keyword evidence="1" id="KW-0472">Membrane</keyword>
<dbReference type="GO" id="GO:0031267">
    <property type="term" value="F:small GTPase binding"/>
    <property type="evidence" value="ECO:0007669"/>
    <property type="project" value="TreeGrafter"/>
</dbReference>